<dbReference type="EMBL" id="JAAPAO010000103">
    <property type="protein sequence ID" value="KAF4672649.1"/>
    <property type="molecule type" value="Genomic_DNA"/>
</dbReference>
<evidence type="ECO:0000313" key="1">
    <source>
        <dbReference type="EMBL" id="KAF4672649.1"/>
    </source>
</evidence>
<dbReference type="Proteomes" id="UP000591131">
    <property type="component" value="Unassembled WGS sequence"/>
</dbReference>
<organism evidence="1 2">
    <name type="scientific">Perkinsus chesapeaki</name>
    <name type="common">Clam parasite</name>
    <name type="synonym">Perkinsus andrewsi</name>
    <dbReference type="NCBI Taxonomy" id="330153"/>
    <lineage>
        <taxon>Eukaryota</taxon>
        <taxon>Sar</taxon>
        <taxon>Alveolata</taxon>
        <taxon>Perkinsozoa</taxon>
        <taxon>Perkinsea</taxon>
        <taxon>Perkinsida</taxon>
        <taxon>Perkinsidae</taxon>
        <taxon>Perkinsus</taxon>
    </lineage>
</organism>
<dbReference type="AlphaFoldDB" id="A0A7J6MM24"/>
<comment type="caution">
    <text evidence="1">The sequence shown here is derived from an EMBL/GenBank/DDBJ whole genome shotgun (WGS) entry which is preliminary data.</text>
</comment>
<protein>
    <submittedName>
        <fullName evidence="1">Uncharacterized protein</fullName>
    </submittedName>
</protein>
<proteinExistence type="predicted"/>
<sequence>MSTGVLRHILNKVARETNNNNLRNTLLRVADGIKTASQMAKMVTDKVREYKLDKPETDKAIIAGLCLSLFEESLTMGLQFSGGTSDKRLMEMAEEEGKEAYSTMIDKLLNLPSKYMGDDGIPIGNGLRLLTGVSYMALRKKGLSRHVDFIMKLVKVFDYPICQ</sequence>
<gene>
    <name evidence="1" type="ORF">FOL47_000279</name>
</gene>
<keyword evidence="2" id="KW-1185">Reference proteome</keyword>
<name>A0A7J6MM24_PERCH</name>
<evidence type="ECO:0000313" key="2">
    <source>
        <dbReference type="Proteomes" id="UP000591131"/>
    </source>
</evidence>
<dbReference type="OrthoDB" id="10436709at2759"/>
<reference evidence="1 2" key="1">
    <citation type="submission" date="2020-04" db="EMBL/GenBank/DDBJ databases">
        <title>Perkinsus chesapeaki whole genome sequence.</title>
        <authorList>
            <person name="Bogema D.R."/>
        </authorList>
    </citation>
    <scope>NUCLEOTIDE SEQUENCE [LARGE SCALE GENOMIC DNA]</scope>
    <source>
        <strain evidence="1">ATCC PRA-425</strain>
    </source>
</reference>
<accession>A0A7J6MM24</accession>